<dbReference type="SUPFAM" id="SSF55594">
    <property type="entry name" value="HPr-like"/>
    <property type="match status" value="1"/>
</dbReference>
<accession>A0A9W6C750</accession>
<dbReference type="AlphaFoldDB" id="A0A9W6C750"/>
<protein>
    <recommendedName>
        <fullName evidence="2">Phosphocarrier protein HPr</fullName>
    </recommendedName>
</protein>
<reference evidence="5" key="2">
    <citation type="submission" date="2022-11" db="EMBL/GenBank/DDBJ databases">
        <title>Draft genome sequence of Sellimonas catena strain 12EGH17.</title>
        <authorList>
            <person name="Atsushi H."/>
            <person name="Moriya O."/>
            <person name="Mitsuo S."/>
        </authorList>
    </citation>
    <scope>NUCLEOTIDE SEQUENCE</scope>
    <source>
        <strain evidence="5">12EGH17</strain>
    </source>
</reference>
<dbReference type="PANTHER" id="PTHR33705">
    <property type="entry name" value="PHOSPHOCARRIER PROTEIN HPR"/>
    <property type="match status" value="1"/>
</dbReference>
<sequence>MTTRKVIAADIESRYEAPGAELVRIACQFQSRIMLKSGDMHINAKSIMGMMAFRPSKGMEIEITAEGDDEEEAVIGIEAFLKNDQVR</sequence>
<evidence type="ECO:0000313" key="6">
    <source>
        <dbReference type="EMBL" id="GLG90638.1"/>
    </source>
</evidence>
<reference evidence="6" key="3">
    <citation type="submission" date="2022-11" db="EMBL/GenBank/DDBJ databases">
        <title>Draft genome sequence of Sellimonas catena strain 18CBH55.</title>
        <authorList>
            <person name="Hisatomi A."/>
            <person name="Ohkuma M."/>
            <person name="Sakamoto M."/>
        </authorList>
    </citation>
    <scope>NUCLEOTIDE SEQUENCE</scope>
    <source>
        <strain evidence="6">18CBH55</strain>
    </source>
</reference>
<reference evidence="6" key="4">
    <citation type="submission" date="2022-11" db="EMBL/GenBank/DDBJ databases">
        <title>Draft genome sequence of Sellimonas catena strain 18CBH55.</title>
        <authorList>
            <person name="Atsushi H."/>
            <person name="Moriya O."/>
            <person name="Mitsuo S."/>
        </authorList>
    </citation>
    <scope>NUCLEOTIDE SEQUENCE</scope>
    <source>
        <strain evidence="6">18CBH55</strain>
    </source>
</reference>
<name>A0A9W6C750_9FIRM</name>
<dbReference type="Gene3D" id="3.30.1340.10">
    <property type="entry name" value="HPr-like"/>
    <property type="match status" value="1"/>
</dbReference>
<dbReference type="PRINTS" id="PR00107">
    <property type="entry name" value="PHOSPHOCPHPR"/>
</dbReference>
<reference evidence="5 7" key="5">
    <citation type="journal article" date="2023" name="Int. J. Syst. Evol. Microbiol.">
        <title>Sellimonas catena sp. nov., isolated from human faeces.</title>
        <authorList>
            <person name="Hisatomi A."/>
            <person name="Ohkuma M."/>
            <person name="Sakamoto M."/>
        </authorList>
    </citation>
    <scope>NUCLEOTIDE SEQUENCE [LARGE SCALE GENOMIC DNA]</scope>
    <source>
        <strain evidence="5 7">12EGH17</strain>
        <strain evidence="6">18CBH55</strain>
    </source>
</reference>
<gene>
    <name evidence="5" type="primary">crh_1</name>
    <name evidence="6" type="synonym">crh_2</name>
    <name evidence="5" type="ORF">Selli1_21960</name>
    <name evidence="6" type="ORF">Selli2_20650</name>
</gene>
<dbReference type="PROSITE" id="PS51350">
    <property type="entry name" value="PTS_HPR_DOM"/>
    <property type="match status" value="1"/>
</dbReference>
<dbReference type="Pfam" id="PF00381">
    <property type="entry name" value="PTS-HPr"/>
    <property type="match status" value="1"/>
</dbReference>
<evidence type="ECO:0000256" key="2">
    <source>
        <dbReference type="ARBA" id="ARBA00020422"/>
    </source>
</evidence>
<proteinExistence type="predicted"/>
<dbReference type="Proteomes" id="UP001145094">
    <property type="component" value="Unassembled WGS sequence"/>
</dbReference>
<dbReference type="EMBL" id="BSCH01000012">
    <property type="protein sequence ID" value="GLG90638.1"/>
    <property type="molecule type" value="Genomic_DNA"/>
</dbReference>
<evidence type="ECO:0000256" key="3">
    <source>
        <dbReference type="ARBA" id="ARBA00022597"/>
    </source>
</evidence>
<organism evidence="5 7">
    <name type="scientific">Sellimonas catena</name>
    <dbReference type="NCBI Taxonomy" id="2994035"/>
    <lineage>
        <taxon>Bacteria</taxon>
        <taxon>Bacillati</taxon>
        <taxon>Bacillota</taxon>
        <taxon>Clostridia</taxon>
        <taxon>Lachnospirales</taxon>
        <taxon>Lachnospiraceae</taxon>
        <taxon>Sellimonas</taxon>
    </lineage>
</organism>
<dbReference type="CDD" id="cd00367">
    <property type="entry name" value="PTS-HPr_like"/>
    <property type="match status" value="1"/>
</dbReference>
<dbReference type="InterPro" id="IPR000032">
    <property type="entry name" value="HPr-like"/>
</dbReference>
<keyword evidence="7" id="KW-1185">Reference proteome</keyword>
<dbReference type="RefSeq" id="WP_087167083.1">
    <property type="nucleotide sequence ID" value="NZ_BSBO01000022.1"/>
</dbReference>
<evidence type="ECO:0000313" key="7">
    <source>
        <dbReference type="Proteomes" id="UP001145145"/>
    </source>
</evidence>
<dbReference type="Proteomes" id="UP001145145">
    <property type="component" value="Unassembled WGS sequence"/>
</dbReference>
<evidence type="ECO:0000313" key="5">
    <source>
        <dbReference type="EMBL" id="GLG05022.1"/>
    </source>
</evidence>
<dbReference type="NCBIfam" id="TIGR01003">
    <property type="entry name" value="PTS_HPr_family"/>
    <property type="match status" value="1"/>
</dbReference>
<reference evidence="5" key="1">
    <citation type="submission" date="2022-11" db="EMBL/GenBank/DDBJ databases">
        <title>Draft genome sequence of Sellimonas catena strain 12EGH17.</title>
        <authorList>
            <person name="Hisatomi A."/>
            <person name="Ohkuma M."/>
            <person name="Sakamoto M."/>
        </authorList>
    </citation>
    <scope>NUCLEOTIDE SEQUENCE</scope>
    <source>
        <strain evidence="5">12EGH17</strain>
    </source>
</reference>
<evidence type="ECO:0000259" key="4">
    <source>
        <dbReference type="PROSITE" id="PS51350"/>
    </source>
</evidence>
<evidence type="ECO:0000256" key="1">
    <source>
        <dbReference type="ARBA" id="ARBA00003681"/>
    </source>
</evidence>
<dbReference type="PANTHER" id="PTHR33705:SF1">
    <property type="entry name" value="PHOSPHOCARRIER PROTEIN HPR"/>
    <property type="match status" value="1"/>
</dbReference>
<comment type="function">
    <text evidence="1">General (non sugar-specific) component of the phosphoenolpyruvate-dependent sugar phosphotransferase system (sugar PTS). This major carbohydrate active-transport system catalyzes the phosphorylation of incoming sugar substrates concomitantly with their translocation across the cell membrane. The phosphoryl group from phosphoenolpyruvate (PEP) is transferred to the phosphoryl carrier protein HPr by enzyme I. Phospho-HPr then transfers it to the PTS EIIA domain.</text>
</comment>
<keyword evidence="3" id="KW-0813">Transport</keyword>
<keyword evidence="3" id="KW-0762">Sugar transport</keyword>
<dbReference type="EMBL" id="BSBO01000022">
    <property type="protein sequence ID" value="GLG05022.1"/>
    <property type="molecule type" value="Genomic_DNA"/>
</dbReference>
<comment type="caution">
    <text evidence="5">The sequence shown here is derived from an EMBL/GenBank/DDBJ whole genome shotgun (WGS) entry which is preliminary data.</text>
</comment>
<dbReference type="InterPro" id="IPR050399">
    <property type="entry name" value="HPr"/>
</dbReference>
<feature type="domain" description="HPr" evidence="4">
    <location>
        <begin position="1"/>
        <end position="87"/>
    </location>
</feature>
<dbReference type="InterPro" id="IPR035895">
    <property type="entry name" value="HPr-like_sf"/>
</dbReference>